<dbReference type="AlphaFoldDB" id="A0A1N6M9I9"/>
<dbReference type="InterPro" id="IPR051311">
    <property type="entry name" value="DedA_domain"/>
</dbReference>
<proteinExistence type="predicted"/>
<dbReference type="Pfam" id="PF09335">
    <property type="entry name" value="VTT_dom"/>
    <property type="match status" value="1"/>
</dbReference>
<dbReference type="InterPro" id="IPR032816">
    <property type="entry name" value="VTT_dom"/>
</dbReference>
<feature type="transmembrane region" description="Helical" evidence="6">
    <location>
        <begin position="110"/>
        <end position="134"/>
    </location>
</feature>
<evidence type="ECO:0000313" key="8">
    <source>
        <dbReference type="EMBL" id="SIO96063.1"/>
    </source>
</evidence>
<accession>A0A1N6M9I9</accession>
<dbReference type="PANTHER" id="PTHR42709:SF6">
    <property type="entry name" value="UNDECAPRENYL PHOSPHATE TRANSPORTER A"/>
    <property type="match status" value="1"/>
</dbReference>
<evidence type="ECO:0000259" key="7">
    <source>
        <dbReference type="Pfam" id="PF09335"/>
    </source>
</evidence>
<name>A0A1N6M9I9_9VIBR</name>
<feature type="transmembrane region" description="Helical" evidence="6">
    <location>
        <begin position="173"/>
        <end position="193"/>
    </location>
</feature>
<dbReference type="OrthoDB" id="5703869at2"/>
<dbReference type="GO" id="GO:0005886">
    <property type="term" value="C:plasma membrane"/>
    <property type="evidence" value="ECO:0007669"/>
    <property type="project" value="UniProtKB-SubCell"/>
</dbReference>
<evidence type="ECO:0000256" key="3">
    <source>
        <dbReference type="ARBA" id="ARBA00022692"/>
    </source>
</evidence>
<evidence type="ECO:0000256" key="2">
    <source>
        <dbReference type="ARBA" id="ARBA00022475"/>
    </source>
</evidence>
<feature type="transmembrane region" description="Helical" evidence="6">
    <location>
        <begin position="21"/>
        <end position="40"/>
    </location>
</feature>
<feature type="transmembrane region" description="Helical" evidence="6">
    <location>
        <begin position="140"/>
        <end position="161"/>
    </location>
</feature>
<dbReference type="Proteomes" id="UP000184774">
    <property type="component" value="Unassembled WGS sequence"/>
</dbReference>
<evidence type="ECO:0000256" key="4">
    <source>
        <dbReference type="ARBA" id="ARBA00022989"/>
    </source>
</evidence>
<keyword evidence="4 6" id="KW-1133">Transmembrane helix</keyword>
<evidence type="ECO:0000256" key="6">
    <source>
        <dbReference type="SAM" id="Phobius"/>
    </source>
</evidence>
<keyword evidence="3 6" id="KW-0812">Transmembrane</keyword>
<dbReference type="PANTHER" id="PTHR42709">
    <property type="entry name" value="ALKALINE PHOSPHATASE LIKE PROTEIN"/>
    <property type="match status" value="1"/>
</dbReference>
<reference evidence="8 9" key="1">
    <citation type="submission" date="2016-12" db="EMBL/GenBank/DDBJ databases">
        <authorList>
            <person name="Song W.-J."/>
            <person name="Kurnit D.M."/>
        </authorList>
    </citation>
    <scope>NUCLEOTIDE SEQUENCE [LARGE SCALE GENOMIC DNA]</scope>
    <source>
        <strain evidence="8 9">CECT 9026</strain>
    </source>
</reference>
<organism evidence="8 9">
    <name type="scientific">Vibrio spartinae</name>
    <dbReference type="NCBI Taxonomy" id="1918945"/>
    <lineage>
        <taxon>Bacteria</taxon>
        <taxon>Pseudomonadati</taxon>
        <taxon>Pseudomonadota</taxon>
        <taxon>Gammaproteobacteria</taxon>
        <taxon>Vibrionales</taxon>
        <taxon>Vibrionaceae</taxon>
        <taxon>Vibrio</taxon>
    </lineage>
</organism>
<protein>
    <submittedName>
        <fullName evidence="8">SNARE associated Golgi protein</fullName>
    </submittedName>
</protein>
<evidence type="ECO:0000313" key="9">
    <source>
        <dbReference type="Proteomes" id="UP000184774"/>
    </source>
</evidence>
<evidence type="ECO:0000256" key="1">
    <source>
        <dbReference type="ARBA" id="ARBA00004651"/>
    </source>
</evidence>
<sequence length="202" mass="22460">MGGNILIYNWFSELQTQLNSGELSLGVAFVAIILLSYLLEDVAIVTAAGLATQQLMSPEMALLAIFVGIVTGDIALYCLGKYGRRVRALRYRALTNKSFRFLRRRLHQGAVFNLFIIRFIPGLRTMGFTLSGFFSVPFPVFFSAVMAATALWTLCVFFVLYSLGSSAWLQVSGYQWVVVPLAILALFLINRVLNKSLLRGQS</sequence>
<comment type="subcellular location">
    <subcellularLocation>
        <location evidence="1">Cell membrane</location>
        <topology evidence="1">Multi-pass membrane protein</topology>
    </subcellularLocation>
</comment>
<gene>
    <name evidence="8" type="ORF">VSP9026_03821</name>
</gene>
<keyword evidence="2" id="KW-1003">Cell membrane</keyword>
<keyword evidence="5 6" id="KW-0472">Membrane</keyword>
<evidence type="ECO:0000256" key="5">
    <source>
        <dbReference type="ARBA" id="ARBA00023136"/>
    </source>
</evidence>
<feature type="transmembrane region" description="Helical" evidence="6">
    <location>
        <begin position="60"/>
        <end position="80"/>
    </location>
</feature>
<feature type="domain" description="VTT" evidence="7">
    <location>
        <begin position="44"/>
        <end position="161"/>
    </location>
</feature>
<dbReference type="EMBL" id="FSSB01000025">
    <property type="protein sequence ID" value="SIO96063.1"/>
    <property type="molecule type" value="Genomic_DNA"/>
</dbReference>